<reference evidence="2 4" key="1">
    <citation type="journal article" date="2008" name="Science">
        <title>The Physcomitrella genome reveals evolutionary insights into the conquest of land by plants.</title>
        <authorList>
            <person name="Rensing S."/>
            <person name="Lang D."/>
            <person name="Zimmer A."/>
            <person name="Terry A."/>
            <person name="Salamov A."/>
            <person name="Shapiro H."/>
            <person name="Nishiyama T."/>
            <person name="Perroud P.-F."/>
            <person name="Lindquist E."/>
            <person name="Kamisugi Y."/>
            <person name="Tanahashi T."/>
            <person name="Sakakibara K."/>
            <person name="Fujita T."/>
            <person name="Oishi K."/>
            <person name="Shin-I T."/>
            <person name="Kuroki Y."/>
            <person name="Toyoda A."/>
            <person name="Suzuki Y."/>
            <person name="Hashimoto A."/>
            <person name="Yamaguchi K."/>
            <person name="Sugano A."/>
            <person name="Kohara Y."/>
            <person name="Fujiyama A."/>
            <person name="Anterola A."/>
            <person name="Aoki S."/>
            <person name="Ashton N."/>
            <person name="Barbazuk W.B."/>
            <person name="Barker E."/>
            <person name="Bennetzen J."/>
            <person name="Bezanilla M."/>
            <person name="Blankenship R."/>
            <person name="Cho S.H."/>
            <person name="Dutcher S."/>
            <person name="Estelle M."/>
            <person name="Fawcett J.A."/>
            <person name="Gundlach H."/>
            <person name="Hanada K."/>
            <person name="Heyl A."/>
            <person name="Hicks K.A."/>
            <person name="Hugh J."/>
            <person name="Lohr M."/>
            <person name="Mayer K."/>
            <person name="Melkozernov A."/>
            <person name="Murata T."/>
            <person name="Nelson D."/>
            <person name="Pils B."/>
            <person name="Prigge M."/>
            <person name="Reiss B."/>
            <person name="Renner T."/>
            <person name="Rombauts S."/>
            <person name="Rushton P."/>
            <person name="Sanderfoot A."/>
            <person name="Schween G."/>
            <person name="Shiu S.-H."/>
            <person name="Stueber K."/>
            <person name="Theodoulou F.L."/>
            <person name="Tu H."/>
            <person name="Van de Peer Y."/>
            <person name="Verrier P.J."/>
            <person name="Waters E."/>
            <person name="Wood A."/>
            <person name="Yang L."/>
            <person name="Cove D."/>
            <person name="Cuming A."/>
            <person name="Hasebe M."/>
            <person name="Lucas S."/>
            <person name="Mishler D.B."/>
            <person name="Reski R."/>
            <person name="Grigoriev I."/>
            <person name="Quatrano R.S."/>
            <person name="Boore J.L."/>
        </authorList>
    </citation>
    <scope>NUCLEOTIDE SEQUENCE [LARGE SCALE GENOMIC DNA]</scope>
    <source>
        <strain evidence="3 4">cv. Gransden 2004</strain>
    </source>
</reference>
<reference evidence="3" key="3">
    <citation type="submission" date="2020-12" db="UniProtKB">
        <authorList>
            <consortium name="EnsemblPlants"/>
        </authorList>
    </citation>
    <scope>IDENTIFICATION</scope>
</reference>
<accession>A9TX78</accession>
<gene>
    <name evidence="2" type="ORF">PHYPA_004895</name>
</gene>
<dbReference type="PaxDb" id="3218-PP1S356_32V6.1"/>
<proteinExistence type="predicted"/>
<evidence type="ECO:0000256" key="1">
    <source>
        <dbReference type="SAM" id="MobiDB-lite"/>
    </source>
</evidence>
<organism evidence="2">
    <name type="scientific">Physcomitrium patens</name>
    <name type="common">Spreading-leaved earth moss</name>
    <name type="synonym">Physcomitrella patens</name>
    <dbReference type="NCBI Taxonomy" id="3218"/>
    <lineage>
        <taxon>Eukaryota</taxon>
        <taxon>Viridiplantae</taxon>
        <taxon>Streptophyta</taxon>
        <taxon>Embryophyta</taxon>
        <taxon>Bryophyta</taxon>
        <taxon>Bryophytina</taxon>
        <taxon>Bryopsida</taxon>
        <taxon>Funariidae</taxon>
        <taxon>Funariales</taxon>
        <taxon>Funariaceae</taxon>
        <taxon>Physcomitrium</taxon>
    </lineage>
</organism>
<dbReference type="EnsemblPlants" id="Pp3c3_24340V3.1">
    <property type="protein sequence ID" value="Pp3c3_24340V3.1"/>
    <property type="gene ID" value="Pp3c3_24340"/>
</dbReference>
<dbReference type="EnsemblPlants" id="Pp3c3_24340V3.2">
    <property type="protein sequence ID" value="Pp3c3_24340V3.2"/>
    <property type="gene ID" value="Pp3c3_24340"/>
</dbReference>
<feature type="compositionally biased region" description="Basic and acidic residues" evidence="1">
    <location>
        <begin position="48"/>
        <end position="61"/>
    </location>
</feature>
<dbReference type="AlphaFoldDB" id="A9TX78"/>
<evidence type="ECO:0000313" key="2">
    <source>
        <dbReference type="EMBL" id="PNR57901.1"/>
    </source>
</evidence>
<dbReference type="EMBL" id="ABEU02000003">
    <property type="protein sequence ID" value="PNR57901.1"/>
    <property type="molecule type" value="Genomic_DNA"/>
</dbReference>
<keyword evidence="4" id="KW-1185">Reference proteome</keyword>
<dbReference type="InParanoid" id="A9TX78"/>
<reference evidence="2 4" key="2">
    <citation type="journal article" date="2018" name="Plant J.">
        <title>The Physcomitrella patens chromosome-scale assembly reveals moss genome structure and evolution.</title>
        <authorList>
            <person name="Lang D."/>
            <person name="Ullrich K.K."/>
            <person name="Murat F."/>
            <person name="Fuchs J."/>
            <person name="Jenkins J."/>
            <person name="Haas F.B."/>
            <person name="Piednoel M."/>
            <person name="Gundlach H."/>
            <person name="Van Bel M."/>
            <person name="Meyberg R."/>
            <person name="Vives C."/>
            <person name="Morata J."/>
            <person name="Symeonidi A."/>
            <person name="Hiss M."/>
            <person name="Muchero W."/>
            <person name="Kamisugi Y."/>
            <person name="Saleh O."/>
            <person name="Blanc G."/>
            <person name="Decker E.L."/>
            <person name="van Gessel N."/>
            <person name="Grimwood J."/>
            <person name="Hayes R.D."/>
            <person name="Graham S.W."/>
            <person name="Gunter L.E."/>
            <person name="McDaniel S.F."/>
            <person name="Hoernstein S.N.W."/>
            <person name="Larsson A."/>
            <person name="Li F.W."/>
            <person name="Perroud P.F."/>
            <person name="Phillips J."/>
            <person name="Ranjan P."/>
            <person name="Rokshar D.S."/>
            <person name="Rothfels C.J."/>
            <person name="Schneider L."/>
            <person name="Shu S."/>
            <person name="Stevenson D.W."/>
            <person name="Thummler F."/>
            <person name="Tillich M."/>
            <person name="Villarreal Aguilar J.C."/>
            <person name="Widiez T."/>
            <person name="Wong G.K."/>
            <person name="Wymore A."/>
            <person name="Zhang Y."/>
            <person name="Zimmer A.D."/>
            <person name="Quatrano R.S."/>
            <person name="Mayer K.F.X."/>
            <person name="Goodstein D."/>
            <person name="Casacuberta J.M."/>
            <person name="Vandepoele K."/>
            <person name="Reski R."/>
            <person name="Cuming A.C."/>
            <person name="Tuskan G.A."/>
            <person name="Maumus F."/>
            <person name="Salse J."/>
            <person name="Schmutz J."/>
            <person name="Rensing S.A."/>
        </authorList>
    </citation>
    <scope>NUCLEOTIDE SEQUENCE [LARGE SCALE GENOMIC DNA]</scope>
    <source>
        <strain evidence="3 4">cv. Gransden 2004</strain>
    </source>
</reference>
<dbReference type="Proteomes" id="UP000006727">
    <property type="component" value="Chromosome 3"/>
</dbReference>
<evidence type="ECO:0000313" key="4">
    <source>
        <dbReference type="Proteomes" id="UP000006727"/>
    </source>
</evidence>
<name>A9TX78_PHYPA</name>
<feature type="region of interest" description="Disordered" evidence="1">
    <location>
        <begin position="48"/>
        <end position="76"/>
    </location>
</feature>
<protein>
    <submittedName>
        <fullName evidence="2 3">Uncharacterized protein</fullName>
    </submittedName>
</protein>
<evidence type="ECO:0000313" key="3">
    <source>
        <dbReference type="EnsemblPlants" id="Pp3c3_24340V3.1"/>
    </source>
</evidence>
<dbReference type="Gramene" id="Pp3c3_24340V3.2">
    <property type="protein sequence ID" value="Pp3c3_24340V3.2"/>
    <property type="gene ID" value="Pp3c3_24340"/>
</dbReference>
<sequence>MGGLVLVVVAASPAPLEPPQPSLVVALVALFIKIDPGISVRKLLTDQRPMEDTKSTTKREAAASVSVASAKPKPTHHPFKFAFLFASLAKNSTVPSTGTPSPGHN</sequence>
<dbReference type="HOGENOM" id="CLU_3017791_0_0_1"/>
<dbReference type="Gramene" id="Pp3c3_24340V3.1">
    <property type="protein sequence ID" value="Pp3c3_24340V3.1"/>
    <property type="gene ID" value="Pp3c3_24340"/>
</dbReference>